<name>A0AA37SNX1_9BACT</name>
<evidence type="ECO:0000256" key="7">
    <source>
        <dbReference type="SAM" id="Phobius"/>
    </source>
</evidence>
<keyword evidence="5 7" id="KW-0472">Membrane</keyword>
<reference evidence="8" key="2">
    <citation type="submission" date="2023-01" db="EMBL/GenBank/DDBJ databases">
        <title>Draft genome sequence of Portibacter lacus strain NBRC 108769.</title>
        <authorList>
            <person name="Sun Q."/>
            <person name="Mori K."/>
        </authorList>
    </citation>
    <scope>NUCLEOTIDE SEQUENCE</scope>
    <source>
        <strain evidence="8">NBRC 108769</strain>
    </source>
</reference>
<evidence type="ECO:0000256" key="3">
    <source>
        <dbReference type="ARBA" id="ARBA00022692"/>
    </source>
</evidence>
<feature type="transmembrane region" description="Helical" evidence="7">
    <location>
        <begin position="466"/>
        <end position="486"/>
    </location>
</feature>
<dbReference type="Pfam" id="PF03739">
    <property type="entry name" value="LptF_LptG"/>
    <property type="match status" value="1"/>
</dbReference>
<evidence type="ECO:0000256" key="2">
    <source>
        <dbReference type="ARBA" id="ARBA00022475"/>
    </source>
</evidence>
<feature type="transmembrane region" description="Helical" evidence="7">
    <location>
        <begin position="526"/>
        <end position="547"/>
    </location>
</feature>
<accession>A0AA37SNX1</accession>
<dbReference type="GO" id="GO:0043190">
    <property type="term" value="C:ATP-binding cassette (ABC) transporter complex"/>
    <property type="evidence" value="ECO:0007669"/>
    <property type="project" value="TreeGrafter"/>
</dbReference>
<proteinExistence type="predicted"/>
<evidence type="ECO:0000313" key="9">
    <source>
        <dbReference type="Proteomes" id="UP001156666"/>
    </source>
</evidence>
<dbReference type="AlphaFoldDB" id="A0AA37SNX1"/>
<dbReference type="PANTHER" id="PTHR33529">
    <property type="entry name" value="SLR0882 PROTEIN-RELATED"/>
    <property type="match status" value="1"/>
</dbReference>
<feature type="transmembrane region" description="Helical" evidence="7">
    <location>
        <begin position="15"/>
        <end position="35"/>
    </location>
</feature>
<evidence type="ECO:0000313" key="8">
    <source>
        <dbReference type="EMBL" id="GLR16359.1"/>
    </source>
</evidence>
<gene>
    <name evidence="8" type="ORF">GCM10007940_09740</name>
</gene>
<comment type="subcellular location">
    <subcellularLocation>
        <location evidence="1">Cell membrane</location>
        <topology evidence="1">Multi-pass membrane protein</topology>
    </subcellularLocation>
</comment>
<dbReference type="RefSeq" id="WP_235293165.1">
    <property type="nucleotide sequence ID" value="NZ_BSOH01000005.1"/>
</dbReference>
<feature type="transmembrane region" description="Helical" evidence="7">
    <location>
        <begin position="101"/>
        <end position="123"/>
    </location>
</feature>
<evidence type="ECO:0000256" key="5">
    <source>
        <dbReference type="ARBA" id="ARBA00023136"/>
    </source>
</evidence>
<protein>
    <recommendedName>
        <fullName evidence="10">YjgP/YjgQ family permease</fullName>
    </recommendedName>
</protein>
<dbReference type="InterPro" id="IPR005495">
    <property type="entry name" value="LptG/LptF_permease"/>
</dbReference>
<dbReference type="PANTHER" id="PTHR33529:SF6">
    <property type="entry name" value="YJGP_YJGQ FAMILY PERMEASE"/>
    <property type="match status" value="1"/>
</dbReference>
<comment type="caution">
    <text evidence="8">The sequence shown here is derived from an EMBL/GenBank/DDBJ whole genome shotgun (WGS) entry which is preliminary data.</text>
</comment>
<organism evidence="8 9">
    <name type="scientific">Portibacter lacus</name>
    <dbReference type="NCBI Taxonomy" id="1099794"/>
    <lineage>
        <taxon>Bacteria</taxon>
        <taxon>Pseudomonadati</taxon>
        <taxon>Bacteroidota</taxon>
        <taxon>Saprospiria</taxon>
        <taxon>Saprospirales</taxon>
        <taxon>Haliscomenobacteraceae</taxon>
        <taxon>Portibacter</taxon>
    </lineage>
</organism>
<keyword evidence="9" id="KW-1185">Reference proteome</keyword>
<evidence type="ECO:0008006" key="10">
    <source>
        <dbReference type="Google" id="ProtNLM"/>
    </source>
</evidence>
<feature type="transmembrane region" description="Helical" evidence="7">
    <location>
        <begin position="492"/>
        <end position="514"/>
    </location>
</feature>
<evidence type="ECO:0000256" key="4">
    <source>
        <dbReference type="ARBA" id="ARBA00022989"/>
    </source>
</evidence>
<feature type="transmembrane region" description="Helical" evidence="7">
    <location>
        <begin position="55"/>
        <end position="81"/>
    </location>
</feature>
<evidence type="ECO:0000256" key="6">
    <source>
        <dbReference type="SAM" id="MobiDB-lite"/>
    </source>
</evidence>
<dbReference type="EMBL" id="BSOH01000005">
    <property type="protein sequence ID" value="GLR16359.1"/>
    <property type="molecule type" value="Genomic_DNA"/>
</dbReference>
<sequence length="569" mass="65395">MILKILDKLVLKSFVGPYVFSFFVAEFVLVMQFLWKYVDELVGKGLSFWFLVEMVFYYAVTIIPLAVPITILISSVMVYGNMAEKYEISSFKSAGVSLLRVMRPGIMLALFTFAFSLVSSNYLKPKANLKFYQAFENVRKQKPSMTIEEGIFNDDFRGFSIRVGKKDPDDVGIKDVMIYDNTDRSFLNLTTAQKGKMYTINNGKYFIMELEDVKQFREVMDKDSKNRNNPTTFLRSDFKTWKKTFDMSEFEFSERTSGLARRKYDLYNTFQLLSGIDSLNNDLVKVSYRNKYAFKELDLITIDSTRLKEVEAKESMTSAEIERKAMDDLAEEERIKGDYKKNESLPKSVEEKPASAKKITNKTATSKDNLAKLNNKLKEVKSVPKKVIRTPRKKRVETDIVLFREDVEMDSVTSIGQILPSDAASSVIFRALNLSQTVNERIKSSLNEERMKDTNKRRYVLRLHQMYSWATICIIFMFIGAPLGSIVRKGGYGYPLLIAIVFFMVFIILMIMGEKLNKGESLSAEMAAWLPCISLFPVSVLLSYLALGDIGGFNFNWLTDIFARFKKKE</sequence>
<keyword evidence="2" id="KW-1003">Cell membrane</keyword>
<feature type="region of interest" description="Disordered" evidence="6">
    <location>
        <begin position="340"/>
        <end position="368"/>
    </location>
</feature>
<evidence type="ECO:0000256" key="1">
    <source>
        <dbReference type="ARBA" id="ARBA00004651"/>
    </source>
</evidence>
<keyword evidence="3 7" id="KW-0812">Transmembrane</keyword>
<feature type="compositionally biased region" description="Basic and acidic residues" evidence="6">
    <location>
        <begin position="340"/>
        <end position="354"/>
    </location>
</feature>
<dbReference type="Proteomes" id="UP001156666">
    <property type="component" value="Unassembled WGS sequence"/>
</dbReference>
<reference evidence="8" key="1">
    <citation type="journal article" date="2014" name="Int. J. Syst. Evol. Microbiol.">
        <title>Complete genome sequence of Corynebacterium casei LMG S-19264T (=DSM 44701T), isolated from a smear-ripened cheese.</title>
        <authorList>
            <consortium name="US DOE Joint Genome Institute (JGI-PGF)"/>
            <person name="Walter F."/>
            <person name="Albersmeier A."/>
            <person name="Kalinowski J."/>
            <person name="Ruckert C."/>
        </authorList>
    </citation>
    <scope>NUCLEOTIDE SEQUENCE</scope>
    <source>
        <strain evidence="8">NBRC 108769</strain>
    </source>
</reference>
<keyword evidence="4 7" id="KW-1133">Transmembrane helix</keyword>
<dbReference type="GO" id="GO:0015920">
    <property type="term" value="P:lipopolysaccharide transport"/>
    <property type="evidence" value="ECO:0007669"/>
    <property type="project" value="TreeGrafter"/>
</dbReference>